<name>A0A3R7LEM8_9TRYP</name>
<evidence type="ECO:0000256" key="1">
    <source>
        <dbReference type="SAM" id="MobiDB-lite"/>
    </source>
</evidence>
<accession>A0A3R7LEM8</accession>
<feature type="compositionally biased region" description="Basic and acidic residues" evidence="1">
    <location>
        <begin position="133"/>
        <end position="142"/>
    </location>
</feature>
<evidence type="ECO:0000313" key="3">
    <source>
        <dbReference type="Proteomes" id="UP000284403"/>
    </source>
</evidence>
<dbReference type="RefSeq" id="XP_029232096.1">
    <property type="nucleotide sequence ID" value="XM_029367792.1"/>
</dbReference>
<dbReference type="GeneID" id="40314464"/>
<feature type="region of interest" description="Disordered" evidence="1">
    <location>
        <begin position="133"/>
        <end position="220"/>
    </location>
</feature>
<gene>
    <name evidence="2" type="ORF">Tco025E_00853</name>
</gene>
<proteinExistence type="predicted"/>
<dbReference type="Proteomes" id="UP000284403">
    <property type="component" value="Unassembled WGS sequence"/>
</dbReference>
<protein>
    <submittedName>
        <fullName evidence="2">Uncharacterized protein</fullName>
    </submittedName>
</protein>
<dbReference type="AlphaFoldDB" id="A0A3R7LEM8"/>
<reference evidence="2 3" key="1">
    <citation type="journal article" date="2018" name="BMC Genomics">
        <title>Genomic comparison of Trypanosoma conorhini and Trypanosoma rangeli to Trypanosoma cruzi strains of high and low virulence.</title>
        <authorList>
            <person name="Bradwell K.R."/>
            <person name="Koparde V.N."/>
            <person name="Matveyev A.V."/>
            <person name="Serrano M.G."/>
            <person name="Alves J.M."/>
            <person name="Parikh H."/>
            <person name="Huang B."/>
            <person name="Lee V."/>
            <person name="Espinosa-Alvarez O."/>
            <person name="Ortiz P.A."/>
            <person name="Costa-Martins A.G."/>
            <person name="Teixeira M.M."/>
            <person name="Buck G.A."/>
        </authorList>
    </citation>
    <scope>NUCLEOTIDE SEQUENCE [LARGE SCALE GENOMIC DNA]</scope>
    <source>
        <strain evidence="2 3">025E</strain>
    </source>
</reference>
<comment type="caution">
    <text evidence="2">The sequence shown here is derived from an EMBL/GenBank/DDBJ whole genome shotgun (WGS) entry which is preliminary data.</text>
</comment>
<feature type="region of interest" description="Disordered" evidence="1">
    <location>
        <begin position="1"/>
        <end position="26"/>
    </location>
</feature>
<keyword evidence="3" id="KW-1185">Reference proteome</keyword>
<evidence type="ECO:0000313" key="2">
    <source>
        <dbReference type="EMBL" id="RNF26890.1"/>
    </source>
</evidence>
<sequence length="220" mass="23217">MQESRSFAEVVAGGAPVSPAELGGGSTTGGVAFNLSATTDATLLVGAPTDSAPLGGAGPLPIVRPPGGESYADAVKSRSVKLNGVPVNVGKVLGYVESQTNSTLQEQESVLSSWADDDQCFFDSIRIAHEEAEKKKETERLQQGKGTGQAEGCFRQKRSARGWRFIGGGGESNNNNNSGRRHKGPYNNHNNNKHYYHNAFQKAGGTEPPNLSGGRFASLR</sequence>
<dbReference type="OrthoDB" id="248339at2759"/>
<dbReference type="EMBL" id="MKKU01000024">
    <property type="protein sequence ID" value="RNF26890.1"/>
    <property type="molecule type" value="Genomic_DNA"/>
</dbReference>
<organism evidence="2 3">
    <name type="scientific">Trypanosoma conorhini</name>
    <dbReference type="NCBI Taxonomy" id="83891"/>
    <lineage>
        <taxon>Eukaryota</taxon>
        <taxon>Discoba</taxon>
        <taxon>Euglenozoa</taxon>
        <taxon>Kinetoplastea</taxon>
        <taxon>Metakinetoplastina</taxon>
        <taxon>Trypanosomatida</taxon>
        <taxon>Trypanosomatidae</taxon>
        <taxon>Trypanosoma</taxon>
    </lineage>
</organism>